<comment type="caution">
    <text evidence="1">The sequence shown here is derived from an EMBL/GenBank/DDBJ whole genome shotgun (WGS) entry which is preliminary data.</text>
</comment>
<accession>A0ACC1L832</accession>
<protein>
    <submittedName>
        <fullName evidence="1">Uncharacterized protein</fullName>
    </submittedName>
</protein>
<gene>
    <name evidence="1" type="ORF">H4S07_004654</name>
</gene>
<keyword evidence="2" id="KW-1185">Reference proteome</keyword>
<organism evidence="1 2">
    <name type="scientific">Coemansia furcata</name>
    <dbReference type="NCBI Taxonomy" id="417177"/>
    <lineage>
        <taxon>Eukaryota</taxon>
        <taxon>Fungi</taxon>
        <taxon>Fungi incertae sedis</taxon>
        <taxon>Zoopagomycota</taxon>
        <taxon>Kickxellomycotina</taxon>
        <taxon>Kickxellomycetes</taxon>
        <taxon>Kickxellales</taxon>
        <taxon>Kickxellaceae</taxon>
        <taxon>Coemansia</taxon>
    </lineage>
</organism>
<name>A0ACC1L832_9FUNG</name>
<evidence type="ECO:0000313" key="1">
    <source>
        <dbReference type="EMBL" id="KAJ2802598.1"/>
    </source>
</evidence>
<evidence type="ECO:0000313" key="2">
    <source>
        <dbReference type="Proteomes" id="UP001140096"/>
    </source>
</evidence>
<reference evidence="1" key="1">
    <citation type="submission" date="2022-07" db="EMBL/GenBank/DDBJ databases">
        <title>Phylogenomic reconstructions and comparative analyses of Kickxellomycotina fungi.</title>
        <authorList>
            <person name="Reynolds N.K."/>
            <person name="Stajich J.E."/>
            <person name="Barry K."/>
            <person name="Grigoriev I.V."/>
            <person name="Crous P."/>
            <person name="Smith M.E."/>
        </authorList>
    </citation>
    <scope>NUCLEOTIDE SEQUENCE</scope>
    <source>
        <strain evidence="1">CBS 102833</strain>
    </source>
</reference>
<proteinExistence type="predicted"/>
<sequence length="100" mass="11065">MAMEFSHGAKVVQIVMYWYETPEVQEVVSLSKTECSDHGFGSTVIEGCDMHVSAVISVTPHSLNIPKHSYQGNKSLEAIQRQLDALLPSSSSAKQMYAKY</sequence>
<dbReference type="Proteomes" id="UP001140096">
    <property type="component" value="Unassembled WGS sequence"/>
</dbReference>
<dbReference type="EMBL" id="JANBUP010001957">
    <property type="protein sequence ID" value="KAJ2802598.1"/>
    <property type="molecule type" value="Genomic_DNA"/>
</dbReference>